<evidence type="ECO:0000313" key="2">
    <source>
        <dbReference type="Proteomes" id="UP001396334"/>
    </source>
</evidence>
<reference evidence="1 2" key="1">
    <citation type="journal article" date="2024" name="G3 (Bethesda)">
        <title>Genome assembly of Hibiscus sabdariffa L. provides insights into metabolisms of medicinal natural products.</title>
        <authorList>
            <person name="Kim T."/>
        </authorList>
    </citation>
    <scope>NUCLEOTIDE SEQUENCE [LARGE SCALE GENOMIC DNA]</scope>
    <source>
        <strain evidence="1">TK-2024</strain>
        <tissue evidence="1">Old leaves</tissue>
    </source>
</reference>
<comment type="caution">
    <text evidence="1">The sequence shown here is derived from an EMBL/GenBank/DDBJ whole genome shotgun (WGS) entry which is preliminary data.</text>
</comment>
<dbReference type="EMBL" id="JBBPBN010000020">
    <property type="protein sequence ID" value="KAK9016566.1"/>
    <property type="molecule type" value="Genomic_DNA"/>
</dbReference>
<sequence>MQVDAAKDTQKILAQQASGRETNLWWETPIEQLNLQELEELDSRYTEHINKLYNTISKKVAATANANENSFHLWEQRDLVQFKPNGDDTFFNFWSDDVEDGFCYCNHTYGMLDLWRTLCDNNVSGYELCDEFDGRTAYSSSSQTMSHPGSLLDVQDGYV</sequence>
<dbReference type="Proteomes" id="UP001396334">
    <property type="component" value="Unassembled WGS sequence"/>
</dbReference>
<name>A0ABR2RUT5_9ROSI</name>
<keyword evidence="2" id="KW-1185">Reference proteome</keyword>
<organism evidence="1 2">
    <name type="scientific">Hibiscus sabdariffa</name>
    <name type="common">roselle</name>
    <dbReference type="NCBI Taxonomy" id="183260"/>
    <lineage>
        <taxon>Eukaryota</taxon>
        <taxon>Viridiplantae</taxon>
        <taxon>Streptophyta</taxon>
        <taxon>Embryophyta</taxon>
        <taxon>Tracheophyta</taxon>
        <taxon>Spermatophyta</taxon>
        <taxon>Magnoliopsida</taxon>
        <taxon>eudicotyledons</taxon>
        <taxon>Gunneridae</taxon>
        <taxon>Pentapetalae</taxon>
        <taxon>rosids</taxon>
        <taxon>malvids</taxon>
        <taxon>Malvales</taxon>
        <taxon>Malvaceae</taxon>
        <taxon>Malvoideae</taxon>
        <taxon>Hibiscus</taxon>
    </lineage>
</organism>
<evidence type="ECO:0000313" key="1">
    <source>
        <dbReference type="EMBL" id="KAK9016566.1"/>
    </source>
</evidence>
<protein>
    <submittedName>
        <fullName evidence="1">Uncharacterized protein</fullName>
    </submittedName>
</protein>
<accession>A0ABR2RUT5</accession>
<proteinExistence type="predicted"/>
<gene>
    <name evidence="1" type="ORF">V6N11_079061</name>
</gene>